<evidence type="ECO:0000313" key="4">
    <source>
        <dbReference type="EMBL" id="ODP27763.1"/>
    </source>
</evidence>
<dbReference type="InterPro" id="IPR003790">
    <property type="entry name" value="GHL10"/>
</dbReference>
<comment type="caution">
    <text evidence="4">The sequence shown here is derived from an EMBL/GenBank/DDBJ whole genome shotgun (WGS) entry which is preliminary data.</text>
</comment>
<dbReference type="SUPFAM" id="SSF51445">
    <property type="entry name" value="(Trans)glycosidases"/>
    <property type="match status" value="1"/>
</dbReference>
<evidence type="ECO:0000259" key="3">
    <source>
        <dbReference type="Pfam" id="PF02638"/>
    </source>
</evidence>
<sequence length="391" mass="42896">MKKLTYSLSAALLALTIMPWQTSTASAEEAVATVTPFTSEITVQTEANFTNAATVDTFIKQAVRNHVSVINMTVKQDSDVNGSSGYVFYNSELVKEATGFTEFDALADVIDEAHQYGIKVNAVVPQFQDKAAIDKNSSWQMRTINDKGRVSAYTGMNGSTYYVNPFEPDVQTYERSIIKEVVTNYNVDGVVLSGLDFDTDRVDMNTSTRNAFQSANGFDPDTIDFTKSNSNKLNTWNTWKAEQLAAYVKTVNEDIATIKPDLALGVFTVSPTLTGTSQDISLFKDSVDFILPIADFQTLGYSADWVYSNNGILKATEAKLATTVPNAKTTTEEKPAVTIIPSLNIELNTADVQNIYNGMRTNAPTITSVNYAVKGQWTDAMFNNVGVRNSF</sequence>
<feature type="signal peptide" evidence="2">
    <location>
        <begin position="1"/>
        <end position="27"/>
    </location>
</feature>
<dbReference type="PANTHER" id="PTHR43405:SF1">
    <property type="entry name" value="GLYCOSYL HYDROLASE DIGH"/>
    <property type="match status" value="1"/>
</dbReference>
<dbReference type="PANTHER" id="PTHR43405">
    <property type="entry name" value="GLYCOSYL HYDROLASE DIGH"/>
    <property type="match status" value="1"/>
</dbReference>
<dbReference type="AlphaFoldDB" id="A0A1E3L277"/>
<feature type="chain" id="PRO_5009131193" description="Glycosyl hydrolase-like 10 domain-containing protein" evidence="2">
    <location>
        <begin position="28"/>
        <end position="391"/>
    </location>
</feature>
<keyword evidence="1 2" id="KW-0732">Signal</keyword>
<dbReference type="STRING" id="1886670.PTI45_02786"/>
<dbReference type="Gene3D" id="3.20.20.80">
    <property type="entry name" value="Glycosidases"/>
    <property type="match status" value="1"/>
</dbReference>
<dbReference type="InterPro" id="IPR052177">
    <property type="entry name" value="Divisome_Glycosyl_Hydrolase"/>
</dbReference>
<protein>
    <recommendedName>
        <fullName evidence="3">Glycosyl hydrolase-like 10 domain-containing protein</fullName>
    </recommendedName>
</protein>
<name>A0A1E3L277_9BACL</name>
<dbReference type="Pfam" id="PF02638">
    <property type="entry name" value="GHL10"/>
    <property type="match status" value="1"/>
</dbReference>
<dbReference type="RefSeq" id="WP_069328196.1">
    <property type="nucleotide sequence ID" value="NZ_MDER01000046.1"/>
</dbReference>
<keyword evidence="5" id="KW-1185">Reference proteome</keyword>
<gene>
    <name evidence="4" type="ORF">PTI45_02786</name>
</gene>
<dbReference type="InterPro" id="IPR017853">
    <property type="entry name" value="GH"/>
</dbReference>
<evidence type="ECO:0000313" key="5">
    <source>
        <dbReference type="Proteomes" id="UP000094578"/>
    </source>
</evidence>
<accession>A0A1E3L277</accession>
<evidence type="ECO:0000256" key="2">
    <source>
        <dbReference type="SAM" id="SignalP"/>
    </source>
</evidence>
<dbReference type="EMBL" id="MDER01000046">
    <property type="protein sequence ID" value="ODP27763.1"/>
    <property type="molecule type" value="Genomic_DNA"/>
</dbReference>
<reference evidence="4 5" key="1">
    <citation type="submission" date="2016-08" db="EMBL/GenBank/DDBJ databases">
        <title>Genome sequencing of Paenibacillus sp. TI45-13ar, isolated from Korean traditional nuruk.</title>
        <authorList>
            <person name="Kim S.-J."/>
        </authorList>
    </citation>
    <scope>NUCLEOTIDE SEQUENCE [LARGE SCALE GENOMIC DNA]</scope>
    <source>
        <strain evidence="4 5">TI45-13ar</strain>
    </source>
</reference>
<organism evidence="4 5">
    <name type="scientific">Paenibacillus nuruki</name>
    <dbReference type="NCBI Taxonomy" id="1886670"/>
    <lineage>
        <taxon>Bacteria</taxon>
        <taxon>Bacillati</taxon>
        <taxon>Bacillota</taxon>
        <taxon>Bacilli</taxon>
        <taxon>Bacillales</taxon>
        <taxon>Paenibacillaceae</taxon>
        <taxon>Paenibacillus</taxon>
    </lineage>
</organism>
<proteinExistence type="predicted"/>
<feature type="domain" description="Glycosyl hydrolase-like 10" evidence="3">
    <location>
        <begin position="49"/>
        <end position="279"/>
    </location>
</feature>
<evidence type="ECO:0000256" key="1">
    <source>
        <dbReference type="ARBA" id="ARBA00022729"/>
    </source>
</evidence>
<dbReference type="Proteomes" id="UP000094578">
    <property type="component" value="Unassembled WGS sequence"/>
</dbReference>